<dbReference type="AlphaFoldDB" id="A0A0A9AE87"/>
<proteinExistence type="predicted"/>
<sequence>MIYQHTLPFVGSGTCRVRLISRARFRISC</sequence>
<reference evidence="1" key="2">
    <citation type="journal article" date="2015" name="Data Brief">
        <title>Shoot transcriptome of the giant reed, Arundo donax.</title>
        <authorList>
            <person name="Barrero R.A."/>
            <person name="Guerrero F.D."/>
            <person name="Moolhuijzen P."/>
            <person name="Goolsby J.A."/>
            <person name="Tidwell J."/>
            <person name="Bellgard S.E."/>
            <person name="Bellgard M.I."/>
        </authorList>
    </citation>
    <scope>NUCLEOTIDE SEQUENCE</scope>
    <source>
        <tissue evidence="1">Shoot tissue taken approximately 20 cm above the soil surface</tissue>
    </source>
</reference>
<name>A0A0A9AE87_ARUDO</name>
<dbReference type="EMBL" id="GBRH01249692">
    <property type="protein sequence ID" value="JAD48203.1"/>
    <property type="molecule type" value="Transcribed_RNA"/>
</dbReference>
<protein>
    <submittedName>
        <fullName evidence="1">Uncharacterized protein</fullName>
    </submittedName>
</protein>
<organism evidence="1">
    <name type="scientific">Arundo donax</name>
    <name type="common">Giant reed</name>
    <name type="synonym">Donax arundinaceus</name>
    <dbReference type="NCBI Taxonomy" id="35708"/>
    <lineage>
        <taxon>Eukaryota</taxon>
        <taxon>Viridiplantae</taxon>
        <taxon>Streptophyta</taxon>
        <taxon>Embryophyta</taxon>
        <taxon>Tracheophyta</taxon>
        <taxon>Spermatophyta</taxon>
        <taxon>Magnoliopsida</taxon>
        <taxon>Liliopsida</taxon>
        <taxon>Poales</taxon>
        <taxon>Poaceae</taxon>
        <taxon>PACMAD clade</taxon>
        <taxon>Arundinoideae</taxon>
        <taxon>Arundineae</taxon>
        <taxon>Arundo</taxon>
    </lineage>
</organism>
<evidence type="ECO:0000313" key="1">
    <source>
        <dbReference type="EMBL" id="JAD48203.1"/>
    </source>
</evidence>
<accession>A0A0A9AE87</accession>
<reference evidence="1" key="1">
    <citation type="submission" date="2014-09" db="EMBL/GenBank/DDBJ databases">
        <authorList>
            <person name="Magalhaes I.L.F."/>
            <person name="Oliveira U."/>
            <person name="Santos F.R."/>
            <person name="Vidigal T.H.D.A."/>
            <person name="Brescovit A.D."/>
            <person name="Santos A.J."/>
        </authorList>
    </citation>
    <scope>NUCLEOTIDE SEQUENCE</scope>
    <source>
        <tissue evidence="1">Shoot tissue taken approximately 20 cm above the soil surface</tissue>
    </source>
</reference>